<evidence type="ECO:0000313" key="3">
    <source>
        <dbReference type="Proteomes" id="UP000069272"/>
    </source>
</evidence>
<dbReference type="GeneID" id="118457449"/>
<dbReference type="OrthoDB" id="7739937at2759"/>
<proteinExistence type="predicted"/>
<reference evidence="2" key="2">
    <citation type="submission" date="2022-08" db="UniProtKB">
        <authorList>
            <consortium name="EnsemblMetazoa"/>
        </authorList>
    </citation>
    <scope>IDENTIFICATION</scope>
    <source>
        <strain evidence="2">STECLA/ALBI9_A</strain>
    </source>
</reference>
<keyword evidence="3" id="KW-1185">Reference proteome</keyword>
<dbReference type="KEGG" id="aali:118457449"/>
<organism evidence="2 3">
    <name type="scientific">Anopheles albimanus</name>
    <name type="common">New world malaria mosquito</name>
    <dbReference type="NCBI Taxonomy" id="7167"/>
    <lineage>
        <taxon>Eukaryota</taxon>
        <taxon>Metazoa</taxon>
        <taxon>Ecdysozoa</taxon>
        <taxon>Arthropoda</taxon>
        <taxon>Hexapoda</taxon>
        <taxon>Insecta</taxon>
        <taxon>Pterygota</taxon>
        <taxon>Neoptera</taxon>
        <taxon>Endopterygota</taxon>
        <taxon>Diptera</taxon>
        <taxon>Nematocera</taxon>
        <taxon>Culicoidea</taxon>
        <taxon>Culicidae</taxon>
        <taxon>Anophelinae</taxon>
        <taxon>Anopheles</taxon>
    </lineage>
</organism>
<sequence length="168" mass="19220">MEHIQSVRRRSSLFTGNQGSESSSCSSERAKYEKQLRAEIKEWNDLLRSKYQQLRQMQSKVCSVDQSLLTEEQKRYLADGPSVDKFISETMEFDQAIEEYIEHKTLLLDWKAVIVQEATAVVQIKLHSLVLDELSSASQQQLLQDSQSSPNSLKNRVIAEKVPTTCLP</sequence>
<feature type="region of interest" description="Disordered" evidence="1">
    <location>
        <begin position="1"/>
        <end position="29"/>
    </location>
</feature>
<name>A0A1Y9G8G5_ANOAL</name>
<dbReference type="VEuPathDB" id="VectorBase:AALB015986"/>
<evidence type="ECO:0000256" key="1">
    <source>
        <dbReference type="SAM" id="MobiDB-lite"/>
    </source>
</evidence>
<protein>
    <submittedName>
        <fullName evidence="2">Uncharacterized protein</fullName>
    </submittedName>
</protein>
<dbReference type="VEuPathDB" id="VectorBase:AALB20_030043"/>
<dbReference type="EnsemblMetazoa" id="AALB015986-RA">
    <property type="protein sequence ID" value="AALB015986-PA"/>
    <property type="gene ID" value="AALB015986"/>
</dbReference>
<feature type="compositionally biased region" description="Basic residues" evidence="1">
    <location>
        <begin position="1"/>
        <end position="11"/>
    </location>
</feature>
<dbReference type="RefSeq" id="XP_035774938.1">
    <property type="nucleotide sequence ID" value="XM_035919045.1"/>
</dbReference>
<evidence type="ECO:0000313" key="2">
    <source>
        <dbReference type="EnsemblMetazoa" id="AALB015986-PA"/>
    </source>
</evidence>
<reference evidence="2 3" key="1">
    <citation type="journal article" date="2017" name="G3 (Bethesda)">
        <title>The Physical Genome Mapping of Anopheles albimanus Corrected Scaffold Misassemblies and Identified Interarm Rearrangements in Genus Anopheles.</title>
        <authorList>
            <person name="Artemov G.N."/>
            <person name="Peery A.N."/>
            <person name="Jiang X."/>
            <person name="Tu Z."/>
            <person name="Stegniy V.N."/>
            <person name="Sharakhova M.V."/>
            <person name="Sharakhov I.V."/>
        </authorList>
    </citation>
    <scope>NUCLEOTIDE SEQUENCE [LARGE SCALE GENOMIC DNA]</scope>
    <source>
        <strain evidence="2 3">ALBI9_A</strain>
    </source>
</reference>
<dbReference type="Proteomes" id="UP000069272">
    <property type="component" value="Chromosome 2L"/>
</dbReference>
<accession>A0A1Y9G8G5</accession>
<dbReference type="AlphaFoldDB" id="A0A1Y9G8G5"/>